<dbReference type="PANTHER" id="PTHR33070">
    <property type="entry name" value="OS06G0725500 PROTEIN"/>
    <property type="match status" value="1"/>
</dbReference>
<sequence length="306" mass="34721">MSTKLKMVANFRRSLSFPNQPSPKPPQRKKTFHVRSTSLPCSTHPLVSQLKDSISDLKTSISKPDNRNSAWICDALCQLKSVHESLDDLLQLPQTREALRERSAWVEKVLEDFLRFVDVYGIFQALVLTLRQEHMAAQMAVRRRDDSKNALYVKALKKMSKEMCGLMSSLQTMGKSWNLEQRTLSMFDNGDAEIEQIIMDVNQVTIMVSAALFSGISASFSSQQTTWKGLRLPKKQVKMEENIQELEQVGAESSWALSKKGDDKVKTLVKKMHEMEDCLCGIECGAEKLFRSLINSRVSMLNVLTQ</sequence>
<gene>
    <name evidence="1" type="ORF">DCAR_0310768</name>
</gene>
<reference evidence="1" key="2">
    <citation type="submission" date="2022-03" db="EMBL/GenBank/DDBJ databases">
        <title>Draft title - Genomic analysis of global carrot germplasm unveils the trajectory of domestication and the origin of high carotenoid orange carrot.</title>
        <authorList>
            <person name="Iorizzo M."/>
            <person name="Ellison S."/>
            <person name="Senalik D."/>
            <person name="Macko-Podgorni A."/>
            <person name="Grzebelus D."/>
            <person name="Bostan H."/>
            <person name="Rolling W."/>
            <person name="Curaba J."/>
            <person name="Simon P."/>
        </authorList>
    </citation>
    <scope>NUCLEOTIDE SEQUENCE</scope>
    <source>
        <tissue evidence="1">Leaf</tissue>
    </source>
</reference>
<dbReference type="Pfam" id="PF03087">
    <property type="entry name" value="BPS1"/>
    <property type="match status" value="1"/>
</dbReference>
<keyword evidence="2" id="KW-1185">Reference proteome</keyword>
<evidence type="ECO:0000313" key="2">
    <source>
        <dbReference type="Proteomes" id="UP000077755"/>
    </source>
</evidence>
<reference evidence="1" key="1">
    <citation type="journal article" date="2016" name="Nat. Genet.">
        <title>A high-quality carrot genome assembly provides new insights into carotenoid accumulation and asterid genome evolution.</title>
        <authorList>
            <person name="Iorizzo M."/>
            <person name="Ellison S."/>
            <person name="Senalik D."/>
            <person name="Zeng P."/>
            <person name="Satapoomin P."/>
            <person name="Huang J."/>
            <person name="Bowman M."/>
            <person name="Iovene M."/>
            <person name="Sanseverino W."/>
            <person name="Cavagnaro P."/>
            <person name="Yildiz M."/>
            <person name="Macko-Podgorni A."/>
            <person name="Moranska E."/>
            <person name="Grzebelus E."/>
            <person name="Grzebelus D."/>
            <person name="Ashrafi H."/>
            <person name="Zheng Z."/>
            <person name="Cheng S."/>
            <person name="Spooner D."/>
            <person name="Van Deynze A."/>
            <person name="Simon P."/>
        </authorList>
    </citation>
    <scope>NUCLEOTIDE SEQUENCE</scope>
    <source>
        <tissue evidence="1">Leaf</tissue>
    </source>
</reference>
<organism evidence="1 2">
    <name type="scientific">Daucus carota subsp. sativus</name>
    <name type="common">Carrot</name>
    <dbReference type="NCBI Taxonomy" id="79200"/>
    <lineage>
        <taxon>Eukaryota</taxon>
        <taxon>Viridiplantae</taxon>
        <taxon>Streptophyta</taxon>
        <taxon>Embryophyta</taxon>
        <taxon>Tracheophyta</taxon>
        <taxon>Spermatophyta</taxon>
        <taxon>Magnoliopsida</taxon>
        <taxon>eudicotyledons</taxon>
        <taxon>Gunneridae</taxon>
        <taxon>Pentapetalae</taxon>
        <taxon>asterids</taxon>
        <taxon>campanulids</taxon>
        <taxon>Apiales</taxon>
        <taxon>Apiaceae</taxon>
        <taxon>Apioideae</taxon>
        <taxon>Scandiceae</taxon>
        <taxon>Daucinae</taxon>
        <taxon>Daucus</taxon>
        <taxon>Daucus sect. Daucus</taxon>
    </lineage>
</organism>
<dbReference type="GO" id="GO:0048364">
    <property type="term" value="P:root development"/>
    <property type="evidence" value="ECO:0007669"/>
    <property type="project" value="InterPro"/>
</dbReference>
<dbReference type="OMA" id="DLKSWSW"/>
<accession>A0A166A5R3</accession>
<dbReference type="Proteomes" id="UP000077755">
    <property type="component" value="Chromosome 3"/>
</dbReference>
<dbReference type="PANTHER" id="PTHR33070:SF49">
    <property type="entry name" value="OS06G0725500 PROTEIN"/>
    <property type="match status" value="1"/>
</dbReference>
<evidence type="ECO:0000313" key="1">
    <source>
        <dbReference type="EMBL" id="WOG91519.1"/>
    </source>
</evidence>
<name>A0A166A5R3_DAUCS</name>
<dbReference type="InterPro" id="IPR004320">
    <property type="entry name" value="BPS1_pln"/>
</dbReference>
<dbReference type="AlphaFoldDB" id="A0A166A5R3"/>
<dbReference type="Gramene" id="KZN00772">
    <property type="protein sequence ID" value="KZN00772"/>
    <property type="gene ID" value="DCAR_009526"/>
</dbReference>
<dbReference type="KEGG" id="dcr:108213284"/>
<proteinExistence type="predicted"/>
<dbReference type="EMBL" id="CP093345">
    <property type="protein sequence ID" value="WOG91519.1"/>
    <property type="molecule type" value="Genomic_DNA"/>
</dbReference>
<dbReference type="GO" id="GO:0048367">
    <property type="term" value="P:shoot system development"/>
    <property type="evidence" value="ECO:0007669"/>
    <property type="project" value="InterPro"/>
</dbReference>
<protein>
    <submittedName>
        <fullName evidence="1">Uncharacterized protein</fullName>
    </submittedName>
</protein>
<dbReference type="OrthoDB" id="695739at2759"/>